<reference evidence="1" key="1">
    <citation type="submission" date="2021-05" db="EMBL/GenBank/DDBJ databases">
        <authorList>
            <person name="Pan Q."/>
            <person name="Jouanno E."/>
            <person name="Zahm M."/>
            <person name="Klopp C."/>
            <person name="Cabau C."/>
            <person name="Louis A."/>
            <person name="Berthelot C."/>
            <person name="Parey E."/>
            <person name="Roest Crollius H."/>
            <person name="Montfort J."/>
            <person name="Robinson-Rechavi M."/>
            <person name="Bouchez O."/>
            <person name="Lampietro C."/>
            <person name="Lopez Roques C."/>
            <person name="Donnadieu C."/>
            <person name="Postlethwait J."/>
            <person name="Bobe J."/>
            <person name="Dillon D."/>
            <person name="Chandos A."/>
            <person name="von Hippel F."/>
            <person name="Guiguen Y."/>
        </authorList>
    </citation>
    <scope>NUCLEOTIDE SEQUENCE</scope>
    <source>
        <strain evidence="1">YG-Jan2019</strain>
    </source>
</reference>
<sequence length="89" mass="10089">MDDMDTNRTRPCLPPNGTIAALLDEAVDQGTRHQGEQRGIQLQWKEHQGSGTRRSLRKKKQSTRKCAENELMYNLMSSFPILSSQICQG</sequence>
<gene>
    <name evidence="1" type="ORF">DPEC_G00199190</name>
</gene>
<organism evidence="1 2">
    <name type="scientific">Dallia pectoralis</name>
    <name type="common">Alaska blackfish</name>
    <dbReference type="NCBI Taxonomy" id="75939"/>
    <lineage>
        <taxon>Eukaryota</taxon>
        <taxon>Metazoa</taxon>
        <taxon>Chordata</taxon>
        <taxon>Craniata</taxon>
        <taxon>Vertebrata</taxon>
        <taxon>Euteleostomi</taxon>
        <taxon>Actinopterygii</taxon>
        <taxon>Neopterygii</taxon>
        <taxon>Teleostei</taxon>
        <taxon>Protacanthopterygii</taxon>
        <taxon>Esociformes</taxon>
        <taxon>Umbridae</taxon>
        <taxon>Dallia</taxon>
    </lineage>
</organism>
<dbReference type="EMBL" id="CM055743">
    <property type="protein sequence ID" value="KAJ7999898.1"/>
    <property type="molecule type" value="Genomic_DNA"/>
</dbReference>
<protein>
    <submittedName>
        <fullName evidence="1">Uncharacterized protein</fullName>
    </submittedName>
</protein>
<comment type="caution">
    <text evidence="1">The sequence shown here is derived from an EMBL/GenBank/DDBJ whole genome shotgun (WGS) entry which is preliminary data.</text>
</comment>
<name>A0ACC2G8F3_DALPE</name>
<accession>A0ACC2G8F3</accession>
<evidence type="ECO:0000313" key="1">
    <source>
        <dbReference type="EMBL" id="KAJ7999898.1"/>
    </source>
</evidence>
<evidence type="ECO:0000313" key="2">
    <source>
        <dbReference type="Proteomes" id="UP001157502"/>
    </source>
</evidence>
<proteinExistence type="predicted"/>
<keyword evidence="2" id="KW-1185">Reference proteome</keyword>
<dbReference type="Proteomes" id="UP001157502">
    <property type="component" value="Chromosome 16"/>
</dbReference>